<evidence type="ECO:0000313" key="5">
    <source>
        <dbReference type="EMBL" id="MBB3150411.1"/>
    </source>
</evidence>
<accession>A0A7W5C3H9</accession>
<evidence type="ECO:0000313" key="6">
    <source>
        <dbReference type="Proteomes" id="UP000518605"/>
    </source>
</evidence>
<dbReference type="Gene3D" id="3.30.360.10">
    <property type="entry name" value="Dihydrodipicolinate Reductase, domain 2"/>
    <property type="match status" value="1"/>
</dbReference>
<organism evidence="5 6">
    <name type="scientific">Paenibacillus endophyticus</name>
    <dbReference type="NCBI Taxonomy" id="1294268"/>
    <lineage>
        <taxon>Bacteria</taxon>
        <taxon>Bacillati</taxon>
        <taxon>Bacillota</taxon>
        <taxon>Bacilli</taxon>
        <taxon>Bacillales</taxon>
        <taxon>Paenibacillaceae</taxon>
        <taxon>Paenibacillus</taxon>
    </lineage>
</organism>
<comment type="caution">
    <text evidence="5">The sequence shown here is derived from an EMBL/GenBank/DDBJ whole genome shotgun (WGS) entry which is preliminary data.</text>
</comment>
<evidence type="ECO:0000256" key="2">
    <source>
        <dbReference type="SAM" id="MobiDB-lite"/>
    </source>
</evidence>
<dbReference type="Gene3D" id="3.40.50.720">
    <property type="entry name" value="NAD(P)-binding Rossmann-like Domain"/>
    <property type="match status" value="1"/>
</dbReference>
<reference evidence="5 6" key="1">
    <citation type="submission" date="2020-08" db="EMBL/GenBank/DDBJ databases">
        <title>Genomic Encyclopedia of Type Strains, Phase III (KMG-III): the genomes of soil and plant-associated and newly described type strains.</title>
        <authorList>
            <person name="Whitman W."/>
        </authorList>
    </citation>
    <scope>NUCLEOTIDE SEQUENCE [LARGE SCALE GENOMIC DNA]</scope>
    <source>
        <strain evidence="5 6">CECT 8234</strain>
    </source>
</reference>
<keyword evidence="6" id="KW-1185">Reference proteome</keyword>
<dbReference type="PANTHER" id="PTHR43377:SF2">
    <property type="entry name" value="BINDING ROSSMANN FOLD OXIDOREDUCTASE, PUTATIVE (AFU_ORTHOLOGUE AFUA_4G00560)-RELATED"/>
    <property type="match status" value="1"/>
</dbReference>
<sequence length="452" mass="50838">MRKRYAICGVSGRALGMFAKPILTTFAGSCELVGLLDRDPMRFELYRSRYPEHADVRTYGESEFDRMVDETKPDVIIVAGRDDTHAQYLIAALERDLDAITEKPMVTTGADSRRVTEAEKASKGTVIVTFNYRYAPIHTKIKEIVQEGKLGRITSIDLNWYLDTYHGSSYFKRWNRDRELSGGLSVHKSTHHFDLVNWWIDQRPVEVFAFGALNYYGAEAEANPKKEDGRFCSTCAYTEDCSYYSRWNARSRNLNVPDDHLGSLEAGKTSAFPYSDYRPDRCIFDSEIEIEDTYTATVKYSGGALLSYSVNFSLPYEGYRLAINGTKGRIETVEYHMPGRTPFPTPVQTIDYFPLFGSKETIHVVHREGGHGGGDPLLLEDLFMGEDRRRPFRMLSGAVDGAYSVATGEAVWRSVKEHRPITIEEVLGSGTDTSGSEAQQCQESLSGQGGRA</sequence>
<comment type="similarity">
    <text evidence="1">Belongs to the Gfo/Idh/MocA family.</text>
</comment>
<dbReference type="InterPro" id="IPR036291">
    <property type="entry name" value="NAD(P)-bd_dom_sf"/>
</dbReference>
<dbReference type="RefSeq" id="WP_183558202.1">
    <property type="nucleotide sequence ID" value="NZ_CBCSLB010000001.1"/>
</dbReference>
<dbReference type="InterPro" id="IPR000683">
    <property type="entry name" value="Gfo/Idh/MocA-like_OxRdtase_N"/>
</dbReference>
<gene>
    <name evidence="5" type="ORF">FHS16_000443</name>
</gene>
<feature type="compositionally biased region" description="Polar residues" evidence="2">
    <location>
        <begin position="430"/>
        <end position="446"/>
    </location>
</feature>
<dbReference type="Proteomes" id="UP000518605">
    <property type="component" value="Unassembled WGS sequence"/>
</dbReference>
<dbReference type="InterPro" id="IPR004104">
    <property type="entry name" value="Gfo/Idh/MocA-like_OxRdtase_C"/>
</dbReference>
<dbReference type="AlphaFoldDB" id="A0A7W5C3H9"/>
<name>A0A7W5C3H9_9BACL</name>
<dbReference type="EMBL" id="JACHXW010000001">
    <property type="protein sequence ID" value="MBB3150411.1"/>
    <property type="molecule type" value="Genomic_DNA"/>
</dbReference>
<dbReference type="InterPro" id="IPR051450">
    <property type="entry name" value="Gfo/Idh/MocA_Oxidoreductases"/>
</dbReference>
<proteinExistence type="inferred from homology"/>
<evidence type="ECO:0000259" key="3">
    <source>
        <dbReference type="Pfam" id="PF01408"/>
    </source>
</evidence>
<feature type="domain" description="Gfo/Idh/MocA-like oxidoreductase N-terminal" evidence="3">
    <location>
        <begin position="4"/>
        <end position="130"/>
    </location>
</feature>
<dbReference type="PANTHER" id="PTHR43377">
    <property type="entry name" value="BILIVERDIN REDUCTASE A"/>
    <property type="match status" value="1"/>
</dbReference>
<evidence type="ECO:0000259" key="4">
    <source>
        <dbReference type="Pfam" id="PF02894"/>
    </source>
</evidence>
<dbReference type="Pfam" id="PF01408">
    <property type="entry name" value="GFO_IDH_MocA"/>
    <property type="match status" value="1"/>
</dbReference>
<dbReference type="Pfam" id="PF02894">
    <property type="entry name" value="GFO_IDH_MocA_C"/>
    <property type="match status" value="1"/>
</dbReference>
<dbReference type="SUPFAM" id="SSF51735">
    <property type="entry name" value="NAD(P)-binding Rossmann-fold domains"/>
    <property type="match status" value="1"/>
</dbReference>
<dbReference type="GO" id="GO:0000166">
    <property type="term" value="F:nucleotide binding"/>
    <property type="evidence" value="ECO:0007669"/>
    <property type="project" value="InterPro"/>
</dbReference>
<evidence type="ECO:0000256" key="1">
    <source>
        <dbReference type="ARBA" id="ARBA00010928"/>
    </source>
</evidence>
<protein>
    <submittedName>
        <fullName evidence="5">Putative dehydrogenase</fullName>
    </submittedName>
</protein>
<feature type="region of interest" description="Disordered" evidence="2">
    <location>
        <begin position="427"/>
        <end position="452"/>
    </location>
</feature>
<feature type="domain" description="Gfo/Idh/MocA-like oxidoreductase C-terminal" evidence="4">
    <location>
        <begin position="142"/>
        <end position="423"/>
    </location>
</feature>
<dbReference type="SUPFAM" id="SSF55347">
    <property type="entry name" value="Glyceraldehyde-3-phosphate dehydrogenase-like, C-terminal domain"/>
    <property type="match status" value="1"/>
</dbReference>